<evidence type="ECO:0000256" key="1">
    <source>
        <dbReference type="SAM" id="MobiDB-lite"/>
    </source>
</evidence>
<gene>
    <name evidence="2" type="ORF">Purlil1_166</name>
</gene>
<dbReference type="Proteomes" id="UP001287286">
    <property type="component" value="Unassembled WGS sequence"/>
</dbReference>
<accession>A0ABR0CGL8</accession>
<organism evidence="2 3">
    <name type="scientific">Purpureocillium lilacinum</name>
    <name type="common">Paecilomyces lilacinus</name>
    <dbReference type="NCBI Taxonomy" id="33203"/>
    <lineage>
        <taxon>Eukaryota</taxon>
        <taxon>Fungi</taxon>
        <taxon>Dikarya</taxon>
        <taxon>Ascomycota</taxon>
        <taxon>Pezizomycotina</taxon>
        <taxon>Sordariomycetes</taxon>
        <taxon>Hypocreomycetidae</taxon>
        <taxon>Hypocreales</taxon>
        <taxon>Ophiocordycipitaceae</taxon>
        <taxon>Purpureocillium</taxon>
    </lineage>
</organism>
<feature type="region of interest" description="Disordered" evidence="1">
    <location>
        <begin position="1"/>
        <end position="35"/>
    </location>
</feature>
<reference evidence="2 3" key="1">
    <citation type="journal article" date="2024" name="Microbiol. Resour. Announc.">
        <title>Genome annotations for the ascomycete fungi Trichoderma harzianum, Trichoderma aggressivum, and Purpureocillium lilacinum.</title>
        <authorList>
            <person name="Beijen E.P.W."/>
            <person name="Ohm R.A."/>
        </authorList>
    </citation>
    <scope>NUCLEOTIDE SEQUENCE [LARGE SCALE GENOMIC DNA]</scope>
    <source>
        <strain evidence="2 3">CBS 150709</strain>
    </source>
</reference>
<proteinExistence type="predicted"/>
<comment type="caution">
    <text evidence="2">The sequence shown here is derived from an EMBL/GenBank/DDBJ whole genome shotgun (WGS) entry which is preliminary data.</text>
</comment>
<protein>
    <submittedName>
        <fullName evidence="2">Uncharacterized protein</fullName>
    </submittedName>
</protein>
<dbReference type="EMBL" id="JAWRVI010000001">
    <property type="protein sequence ID" value="KAK4095370.1"/>
    <property type="molecule type" value="Genomic_DNA"/>
</dbReference>
<evidence type="ECO:0000313" key="3">
    <source>
        <dbReference type="Proteomes" id="UP001287286"/>
    </source>
</evidence>
<sequence length="258" mass="28509">MALVNASATAAREDFGPSRSQKGTLRGTRDGRRHERAARLKADRAACHWPTGGRKPETDRAQWARARGPRPLWFGGDLGALASGGRRGRAWMVVDEVLAAGHHWKRQGGHLAARALDAGGGMERDWDTTCQRGYLKGVHGWELMRREDESSSSPPQRPLPLPSHLDLCGPLPPSSRFLFARPGHFTYITRTSSRPSSLSSLPSVLLRLDFLVLRRVCLLVSPSVPLANESVPFALRCPPAGARAATVHRRRRRCRRRG</sequence>
<evidence type="ECO:0000313" key="2">
    <source>
        <dbReference type="EMBL" id="KAK4095370.1"/>
    </source>
</evidence>
<keyword evidence="3" id="KW-1185">Reference proteome</keyword>
<name>A0ABR0CGL8_PURLI</name>